<dbReference type="Proteomes" id="UP000324974">
    <property type="component" value="Chromosome"/>
</dbReference>
<dbReference type="GO" id="GO:0016740">
    <property type="term" value="F:transferase activity"/>
    <property type="evidence" value="ECO:0007669"/>
    <property type="project" value="UniProtKB-KW"/>
</dbReference>
<sequence>MRVSVCLVTRNHAPSLGRAIQSVARFAAEVIVADTGSTDGTLQVAADANCRIVPTEWADDFSAVCNAALDAATGEWVLWLNPDEELEPASVPLVTLAAADSGVFAWHLSVREELRADRPGQGISTPQIRLFQRDAAVRYRGRLHPWFVQPLEQIAAARGMIVANTNAVIRRHAYLSKSTPDKIRWVVRLLEAELRDRPGQLGFTIELGRNLLWLNDPRGHDVLDAAADEVRNSGDAPAPPSPWVGSLIEYLLTVSSEQRRSSVGRDEARAWAARWFPRTPPVVWAVAGERFAAADYATAADHLRRLVEMGRTGRYDPAGFDPIIFGTSAVLNLGLCCLHLSQWDEAKACFAEARNDPQHRAAALQGYRLAETQQRPVSE</sequence>
<dbReference type="SUPFAM" id="SSF53448">
    <property type="entry name" value="Nucleotide-diphospho-sugar transferases"/>
    <property type="match status" value="1"/>
</dbReference>
<dbReference type="SUPFAM" id="SSF48452">
    <property type="entry name" value="TPR-like"/>
    <property type="match status" value="1"/>
</dbReference>
<organism evidence="3 4">
    <name type="scientific">Limnoglobus roseus</name>
    <dbReference type="NCBI Taxonomy" id="2598579"/>
    <lineage>
        <taxon>Bacteria</taxon>
        <taxon>Pseudomonadati</taxon>
        <taxon>Planctomycetota</taxon>
        <taxon>Planctomycetia</taxon>
        <taxon>Gemmatales</taxon>
        <taxon>Gemmataceae</taxon>
        <taxon>Limnoglobus</taxon>
    </lineage>
</organism>
<proteinExistence type="inferred from homology"/>
<dbReference type="OrthoDB" id="2592041at2"/>
<gene>
    <name evidence="3" type="ORF">PX52LOC_04932</name>
</gene>
<dbReference type="EMBL" id="CP042425">
    <property type="protein sequence ID" value="QEL17920.1"/>
    <property type="molecule type" value="Genomic_DNA"/>
</dbReference>
<dbReference type="PANTHER" id="PTHR43630:SF2">
    <property type="entry name" value="GLYCOSYLTRANSFERASE"/>
    <property type="match status" value="1"/>
</dbReference>
<evidence type="ECO:0000313" key="4">
    <source>
        <dbReference type="Proteomes" id="UP000324974"/>
    </source>
</evidence>
<dbReference type="InterPro" id="IPR011990">
    <property type="entry name" value="TPR-like_helical_dom_sf"/>
</dbReference>
<keyword evidence="4" id="KW-1185">Reference proteome</keyword>
<dbReference type="InterPro" id="IPR001173">
    <property type="entry name" value="Glyco_trans_2-like"/>
</dbReference>
<keyword evidence="3" id="KW-0808">Transferase</keyword>
<evidence type="ECO:0000259" key="2">
    <source>
        <dbReference type="Pfam" id="PF00535"/>
    </source>
</evidence>
<protein>
    <submittedName>
        <fullName evidence="3">GT2 family glycosyltransferase</fullName>
    </submittedName>
</protein>
<dbReference type="Pfam" id="PF00535">
    <property type="entry name" value="Glycos_transf_2"/>
    <property type="match status" value="1"/>
</dbReference>
<dbReference type="AlphaFoldDB" id="A0A5C1AGG5"/>
<accession>A0A5C1AGG5</accession>
<dbReference type="Gene3D" id="3.90.550.10">
    <property type="entry name" value="Spore Coat Polysaccharide Biosynthesis Protein SpsA, Chain A"/>
    <property type="match status" value="1"/>
</dbReference>
<dbReference type="PANTHER" id="PTHR43630">
    <property type="entry name" value="POLY-BETA-1,6-N-ACETYL-D-GLUCOSAMINE SYNTHASE"/>
    <property type="match status" value="1"/>
</dbReference>
<name>A0A5C1AGG5_9BACT</name>
<feature type="domain" description="Glycosyltransferase 2-like" evidence="2">
    <location>
        <begin position="4"/>
        <end position="121"/>
    </location>
</feature>
<dbReference type="RefSeq" id="WP_149112472.1">
    <property type="nucleotide sequence ID" value="NZ_CP042425.1"/>
</dbReference>
<evidence type="ECO:0000256" key="1">
    <source>
        <dbReference type="ARBA" id="ARBA00038494"/>
    </source>
</evidence>
<dbReference type="KEGG" id="lrs:PX52LOC_04932"/>
<reference evidence="4" key="1">
    <citation type="submission" date="2019-08" db="EMBL/GenBank/DDBJ databases">
        <title>Limnoglobus roseus gen. nov., sp. nov., a novel freshwater planctomycete with a giant genome from the family Gemmataceae.</title>
        <authorList>
            <person name="Kulichevskaya I.S."/>
            <person name="Naumoff D.G."/>
            <person name="Miroshnikov K."/>
            <person name="Ivanova A."/>
            <person name="Philippov D.A."/>
            <person name="Hakobyan A."/>
            <person name="Rijpstra I.C."/>
            <person name="Sinninghe Damste J.S."/>
            <person name="Liesack W."/>
            <person name="Dedysh S.N."/>
        </authorList>
    </citation>
    <scope>NUCLEOTIDE SEQUENCE [LARGE SCALE GENOMIC DNA]</scope>
    <source>
        <strain evidence="4">PX52</strain>
    </source>
</reference>
<evidence type="ECO:0000313" key="3">
    <source>
        <dbReference type="EMBL" id="QEL17920.1"/>
    </source>
</evidence>
<comment type="similarity">
    <text evidence="1">Belongs to the glycosyltransferase 2 family. WaaE/KdtX subfamily.</text>
</comment>
<dbReference type="InterPro" id="IPR029044">
    <property type="entry name" value="Nucleotide-diphossugar_trans"/>
</dbReference>